<dbReference type="PANTHER" id="PTHR11351:SF31">
    <property type="entry name" value="DESATURASE 1, ISOFORM A-RELATED"/>
    <property type="match status" value="1"/>
</dbReference>
<evidence type="ECO:0000256" key="4">
    <source>
        <dbReference type="ARBA" id="ARBA00022692"/>
    </source>
</evidence>
<evidence type="ECO:0000256" key="6">
    <source>
        <dbReference type="ARBA" id="ARBA00022989"/>
    </source>
</evidence>
<evidence type="ECO:0000256" key="10">
    <source>
        <dbReference type="ARBA" id="ARBA00023136"/>
    </source>
</evidence>
<organism evidence="14 15">
    <name type="scientific">Ferrimonas sediminicola</name>
    <dbReference type="NCBI Taxonomy" id="2569538"/>
    <lineage>
        <taxon>Bacteria</taxon>
        <taxon>Pseudomonadati</taxon>
        <taxon>Pseudomonadota</taxon>
        <taxon>Gammaproteobacteria</taxon>
        <taxon>Alteromonadales</taxon>
        <taxon>Ferrimonadaceae</taxon>
        <taxon>Ferrimonas</taxon>
    </lineage>
</organism>
<evidence type="ECO:0000313" key="14">
    <source>
        <dbReference type="EMBL" id="TKB47653.1"/>
    </source>
</evidence>
<dbReference type="InterPro" id="IPR015876">
    <property type="entry name" value="Acyl-CoA_DS"/>
</dbReference>
<keyword evidence="9" id="KW-0443">Lipid metabolism</keyword>
<keyword evidence="7" id="KW-0560">Oxidoreductase</keyword>
<dbReference type="CDD" id="cd03505">
    <property type="entry name" value="Delta9-FADS-like"/>
    <property type="match status" value="1"/>
</dbReference>
<dbReference type="EMBL" id="SWCI01000013">
    <property type="protein sequence ID" value="TKB47653.1"/>
    <property type="molecule type" value="Genomic_DNA"/>
</dbReference>
<feature type="domain" description="Fatty acid desaturase" evidence="13">
    <location>
        <begin position="41"/>
        <end position="257"/>
    </location>
</feature>
<keyword evidence="4 12" id="KW-0812">Transmembrane</keyword>
<feature type="transmembrane region" description="Helical" evidence="12">
    <location>
        <begin position="40"/>
        <end position="61"/>
    </location>
</feature>
<reference evidence="14 15" key="1">
    <citation type="submission" date="2019-04" db="EMBL/GenBank/DDBJ databases">
        <authorList>
            <person name="Hwang J.C."/>
        </authorList>
    </citation>
    <scope>NUCLEOTIDE SEQUENCE [LARGE SCALE GENOMIC DNA]</scope>
    <source>
        <strain evidence="14 15">IMCC35001</strain>
    </source>
</reference>
<evidence type="ECO:0000256" key="2">
    <source>
        <dbReference type="ARBA" id="ARBA00008749"/>
    </source>
</evidence>
<dbReference type="RefSeq" id="WP_136854244.1">
    <property type="nucleotide sequence ID" value="NZ_SWCI01000013.1"/>
</dbReference>
<feature type="transmembrane region" description="Helical" evidence="12">
    <location>
        <begin position="154"/>
        <end position="174"/>
    </location>
</feature>
<comment type="subcellular location">
    <subcellularLocation>
        <location evidence="1">Membrane</location>
        <topology evidence="1">Multi-pass membrane protein</topology>
    </subcellularLocation>
</comment>
<evidence type="ECO:0000256" key="12">
    <source>
        <dbReference type="SAM" id="Phobius"/>
    </source>
</evidence>
<keyword evidence="3" id="KW-0444">Lipid biosynthesis</keyword>
<dbReference type="AlphaFoldDB" id="A0A4U1BA75"/>
<name>A0A4U1BA75_9GAMM</name>
<keyword evidence="6 12" id="KW-1133">Transmembrane helix</keyword>
<evidence type="ECO:0000256" key="3">
    <source>
        <dbReference type="ARBA" id="ARBA00022516"/>
    </source>
</evidence>
<evidence type="ECO:0000313" key="15">
    <source>
        <dbReference type="Proteomes" id="UP000305674"/>
    </source>
</evidence>
<feature type="transmembrane region" description="Helical" evidence="12">
    <location>
        <begin position="6"/>
        <end position="28"/>
    </location>
</feature>
<dbReference type="PRINTS" id="PR00075">
    <property type="entry name" value="FACDDSATRASE"/>
</dbReference>
<dbReference type="InterPro" id="IPR005804">
    <property type="entry name" value="FA_desaturase_dom"/>
</dbReference>
<keyword evidence="5" id="KW-0276">Fatty acid metabolism</keyword>
<dbReference type="GO" id="GO:0006633">
    <property type="term" value="P:fatty acid biosynthetic process"/>
    <property type="evidence" value="ECO:0007669"/>
    <property type="project" value="UniProtKB-KW"/>
</dbReference>
<dbReference type="OrthoDB" id="19906at2"/>
<evidence type="ECO:0000256" key="8">
    <source>
        <dbReference type="ARBA" id="ARBA00023004"/>
    </source>
</evidence>
<dbReference type="Proteomes" id="UP000305674">
    <property type="component" value="Unassembled WGS sequence"/>
</dbReference>
<dbReference type="PANTHER" id="PTHR11351">
    <property type="entry name" value="ACYL-COA DESATURASE"/>
    <property type="match status" value="1"/>
</dbReference>
<comment type="caution">
    <text evidence="14">The sequence shown here is derived from an EMBL/GenBank/DDBJ whole genome shotgun (WGS) entry which is preliminary data.</text>
</comment>
<sequence length="368" mass="42616">MTSKPPLILINTLIFSFTALAALTLAPLHGILVGYQGETLVLALLLWAWNGLSITAGYHRLWSHKAYSAHPAVQWFLAIGGAMALQNSILHWASDHRRHHKFVDDDHKDPYSASRGFWYSHIGWMLRNYQGEPDYTNVRDLQKNPIVMFQHRHYGWLVLVTNVILPLACGALIGDLWGTLLMAGVVRLVAMHHGTFFINSLAHIWGTQPYSDKQSSRDNAVLALFTFGEGYHNFHHTFEHDWRNGIRWFHFDPTKWLIALLARFRLASGLREVPAERIETAKLQMQLKQSRAVAQDRELSEEWLHLLEQQYQSVTERMRDYYQAKQAGLEQTRRQLDASARARLKELKHCLREQQQQWLKLRQQLASA</sequence>
<proteinExistence type="inferred from homology"/>
<keyword evidence="10 12" id="KW-0472">Membrane</keyword>
<accession>A0A4U1BA75</accession>
<keyword evidence="15" id="KW-1185">Reference proteome</keyword>
<comment type="similarity">
    <text evidence="2">Belongs to the fatty acid desaturase type 2 family.</text>
</comment>
<protein>
    <submittedName>
        <fullName evidence="14">Acyl-CoA desaturase</fullName>
    </submittedName>
</protein>
<keyword evidence="8" id="KW-0408">Iron</keyword>
<evidence type="ECO:0000256" key="1">
    <source>
        <dbReference type="ARBA" id="ARBA00004141"/>
    </source>
</evidence>
<evidence type="ECO:0000256" key="7">
    <source>
        <dbReference type="ARBA" id="ARBA00023002"/>
    </source>
</evidence>
<keyword evidence="11" id="KW-0275">Fatty acid biosynthesis</keyword>
<evidence type="ECO:0000259" key="13">
    <source>
        <dbReference type="Pfam" id="PF00487"/>
    </source>
</evidence>
<evidence type="ECO:0000256" key="9">
    <source>
        <dbReference type="ARBA" id="ARBA00023098"/>
    </source>
</evidence>
<dbReference type="Pfam" id="PF00487">
    <property type="entry name" value="FA_desaturase"/>
    <property type="match status" value="1"/>
</dbReference>
<dbReference type="GO" id="GO:0016717">
    <property type="term" value="F:oxidoreductase activity, acting on paired donors, with oxidation of a pair of donors resulting in the reduction of molecular oxygen to two molecules of water"/>
    <property type="evidence" value="ECO:0007669"/>
    <property type="project" value="InterPro"/>
</dbReference>
<gene>
    <name evidence="14" type="ORF">FCL40_15705</name>
</gene>
<feature type="transmembrane region" description="Helical" evidence="12">
    <location>
        <begin position="73"/>
        <end position="93"/>
    </location>
</feature>
<dbReference type="GO" id="GO:0016020">
    <property type="term" value="C:membrane"/>
    <property type="evidence" value="ECO:0007669"/>
    <property type="project" value="UniProtKB-SubCell"/>
</dbReference>
<evidence type="ECO:0000256" key="5">
    <source>
        <dbReference type="ARBA" id="ARBA00022832"/>
    </source>
</evidence>
<evidence type="ECO:0000256" key="11">
    <source>
        <dbReference type="ARBA" id="ARBA00023160"/>
    </source>
</evidence>